<evidence type="ECO:0000256" key="7">
    <source>
        <dbReference type="ARBA" id="ARBA00023136"/>
    </source>
</evidence>
<reference evidence="10 11" key="1">
    <citation type="journal article" date="2010" name="Stand. Genomic Sci.">
        <title>Complete genome sequence of Spirochaeta smaragdinae type strain (SEBR 4228).</title>
        <authorList>
            <person name="Mavromatis K."/>
            <person name="Yasawong M."/>
            <person name="Chertkov O."/>
            <person name="Lapidus A."/>
            <person name="Lucas S."/>
            <person name="Nolan M."/>
            <person name="Del Rio T.G."/>
            <person name="Tice H."/>
            <person name="Cheng J.F."/>
            <person name="Pitluck S."/>
            <person name="Liolios K."/>
            <person name="Ivanova N."/>
            <person name="Tapia R."/>
            <person name="Han C."/>
            <person name="Bruce D."/>
            <person name="Goodwin L."/>
            <person name="Pati A."/>
            <person name="Chen A."/>
            <person name="Palaniappan K."/>
            <person name="Land M."/>
            <person name="Hauser L."/>
            <person name="Chang Y.J."/>
            <person name="Jeffries C.D."/>
            <person name="Detter J.C."/>
            <person name="Rohde M."/>
            <person name="Brambilla E."/>
            <person name="Spring S."/>
            <person name="Goker M."/>
            <person name="Sikorski J."/>
            <person name="Woyke T."/>
            <person name="Bristow J."/>
            <person name="Eisen J.A."/>
            <person name="Markowitz V."/>
            <person name="Hugenholtz P."/>
            <person name="Klenk H.P."/>
            <person name="Kyrpides N.C."/>
        </authorList>
    </citation>
    <scope>NUCLEOTIDE SEQUENCE [LARGE SCALE GENOMIC DNA]</scope>
    <source>
        <strain evidence="11">DSM 11293 / JCM 15392 / SEBR 4228</strain>
    </source>
</reference>
<dbReference type="RefSeq" id="WP_013256405.1">
    <property type="nucleotide sequence ID" value="NC_014364.1"/>
</dbReference>
<feature type="transmembrane region" description="Helical" evidence="8">
    <location>
        <begin position="198"/>
        <end position="218"/>
    </location>
</feature>
<evidence type="ECO:0000256" key="6">
    <source>
        <dbReference type="ARBA" id="ARBA00022989"/>
    </source>
</evidence>
<evidence type="ECO:0000256" key="2">
    <source>
        <dbReference type="ARBA" id="ARBA00022475"/>
    </source>
</evidence>
<dbReference type="EMBL" id="CP002116">
    <property type="protein sequence ID" value="ADK82946.1"/>
    <property type="molecule type" value="Genomic_DNA"/>
</dbReference>
<keyword evidence="11" id="KW-1185">Reference proteome</keyword>
<evidence type="ECO:0000256" key="8">
    <source>
        <dbReference type="SAM" id="Phobius"/>
    </source>
</evidence>
<evidence type="ECO:0000313" key="10">
    <source>
        <dbReference type="EMBL" id="ADK82946.1"/>
    </source>
</evidence>
<keyword evidence="4" id="KW-0808">Transferase</keyword>
<feature type="transmembrane region" description="Helical" evidence="8">
    <location>
        <begin position="254"/>
        <end position="270"/>
    </location>
</feature>
<evidence type="ECO:0000313" key="11">
    <source>
        <dbReference type="Proteomes" id="UP000002318"/>
    </source>
</evidence>
<feature type="transmembrane region" description="Helical" evidence="8">
    <location>
        <begin position="81"/>
        <end position="103"/>
    </location>
</feature>
<evidence type="ECO:0000256" key="5">
    <source>
        <dbReference type="ARBA" id="ARBA00022692"/>
    </source>
</evidence>
<dbReference type="STRING" id="573413.Spirs_3861"/>
<dbReference type="HOGENOM" id="CLU_502411_0_0_12"/>
<feature type="transmembrane region" description="Helical" evidence="8">
    <location>
        <begin position="298"/>
        <end position="318"/>
    </location>
</feature>
<dbReference type="AlphaFoldDB" id="E1R8X7"/>
<feature type="transmembrane region" description="Helical" evidence="8">
    <location>
        <begin position="138"/>
        <end position="155"/>
    </location>
</feature>
<feature type="domain" description="Glycosyltransferase RgtA/B/C/D-like" evidence="9">
    <location>
        <begin position="68"/>
        <end position="214"/>
    </location>
</feature>
<evidence type="ECO:0000256" key="4">
    <source>
        <dbReference type="ARBA" id="ARBA00022679"/>
    </source>
</evidence>
<dbReference type="eggNOG" id="ENOG5033PN0">
    <property type="taxonomic scope" value="Bacteria"/>
</dbReference>
<dbReference type="GO" id="GO:0009103">
    <property type="term" value="P:lipopolysaccharide biosynthetic process"/>
    <property type="evidence" value="ECO:0007669"/>
    <property type="project" value="UniProtKB-ARBA"/>
</dbReference>
<evidence type="ECO:0000256" key="3">
    <source>
        <dbReference type="ARBA" id="ARBA00022676"/>
    </source>
</evidence>
<feature type="transmembrane region" description="Helical" evidence="8">
    <location>
        <begin position="330"/>
        <end position="350"/>
    </location>
</feature>
<dbReference type="GO" id="GO:0005886">
    <property type="term" value="C:plasma membrane"/>
    <property type="evidence" value="ECO:0007669"/>
    <property type="project" value="UniProtKB-SubCell"/>
</dbReference>
<sequence>MSLPQRRERTIDMIILLLLSLLLFSSRLIMLSKSSEPCGLDGYFYAMEARSFMERGHLENFSLAPFYYVSGLLGLLSGSPILGVKIASALCSALLPVALFLLLNRLFSNQRAFALLASLVASASPSLALMAVNYLNNLLGLVFFLFFCLCILSFLDTPAILSGAGTILCAAGAVLSHPVTAVYLFVLFLLFLCSRLSRRLQIFLLSIAGVVAILALLFKGDYLRFRAGFSLLPGLPLLSPFFRKHLPVSVCLEMSLLFLLVYLFAFLYVIKKRTFSLLLLGIPVLYFPFWRLDSLDLGYRLFLSATPCGIALTCFFAAELFPKALGRQSWLRPFLAGVGVFLTFATITVYKPKQDPPYGLYRKVVASVDLSDDSLVIAHQGLNHVYTFYKDFRDALNYEPDFPVPEGRLWRLAYEAPESVIKRRYPAAVETGEIRSLGYGYLLIREKLWQDYLAWEDEPISRNLKNWYNPHSSRPRFVR</sequence>
<protein>
    <recommendedName>
        <fullName evidence="9">Glycosyltransferase RgtA/B/C/D-like domain-containing protein</fullName>
    </recommendedName>
</protein>
<proteinExistence type="predicted"/>
<dbReference type="Proteomes" id="UP000002318">
    <property type="component" value="Chromosome"/>
</dbReference>
<feature type="transmembrane region" description="Helical" evidence="8">
    <location>
        <begin position="167"/>
        <end position="192"/>
    </location>
</feature>
<dbReference type="PANTHER" id="PTHR33908">
    <property type="entry name" value="MANNOSYLTRANSFERASE YKCB-RELATED"/>
    <property type="match status" value="1"/>
</dbReference>
<dbReference type="KEGG" id="ssm:Spirs_3861"/>
<dbReference type="InterPro" id="IPR038731">
    <property type="entry name" value="RgtA/B/C-like"/>
</dbReference>
<dbReference type="Pfam" id="PF13231">
    <property type="entry name" value="PMT_2"/>
    <property type="match status" value="1"/>
</dbReference>
<gene>
    <name evidence="10" type="ordered locus">Spirs_3861</name>
</gene>
<evidence type="ECO:0000259" key="9">
    <source>
        <dbReference type="Pfam" id="PF13231"/>
    </source>
</evidence>
<keyword evidence="3" id="KW-0328">Glycosyltransferase</keyword>
<comment type="subcellular location">
    <subcellularLocation>
        <location evidence="1">Cell membrane</location>
        <topology evidence="1">Multi-pass membrane protein</topology>
    </subcellularLocation>
</comment>
<dbReference type="InterPro" id="IPR050297">
    <property type="entry name" value="LipidA_mod_glycosyltrf_83"/>
</dbReference>
<evidence type="ECO:0000256" key="1">
    <source>
        <dbReference type="ARBA" id="ARBA00004651"/>
    </source>
</evidence>
<keyword evidence="7 8" id="KW-0472">Membrane</keyword>
<keyword evidence="2" id="KW-1003">Cell membrane</keyword>
<name>E1R8X7_SEDSS</name>
<keyword evidence="6 8" id="KW-1133">Transmembrane helix</keyword>
<dbReference type="PANTHER" id="PTHR33908:SF11">
    <property type="entry name" value="MEMBRANE PROTEIN"/>
    <property type="match status" value="1"/>
</dbReference>
<keyword evidence="5 8" id="KW-0812">Transmembrane</keyword>
<accession>E1R8X7</accession>
<dbReference type="GO" id="GO:0016763">
    <property type="term" value="F:pentosyltransferase activity"/>
    <property type="evidence" value="ECO:0007669"/>
    <property type="project" value="TreeGrafter"/>
</dbReference>
<organism evidence="10 11">
    <name type="scientific">Sediminispirochaeta smaragdinae (strain DSM 11293 / JCM 15392 / SEBR 4228)</name>
    <name type="common">Spirochaeta smaragdinae</name>
    <dbReference type="NCBI Taxonomy" id="573413"/>
    <lineage>
        <taxon>Bacteria</taxon>
        <taxon>Pseudomonadati</taxon>
        <taxon>Spirochaetota</taxon>
        <taxon>Spirochaetia</taxon>
        <taxon>Spirochaetales</taxon>
        <taxon>Spirochaetaceae</taxon>
        <taxon>Sediminispirochaeta</taxon>
    </lineage>
</organism>
<feature type="transmembrane region" description="Helical" evidence="8">
    <location>
        <begin position="275"/>
        <end position="292"/>
    </location>
</feature>